<gene>
    <name evidence="1" type="ORF">ALSL_1337</name>
</gene>
<evidence type="ECO:0000313" key="2">
    <source>
        <dbReference type="Proteomes" id="UP000270530"/>
    </source>
</evidence>
<dbReference type="SUPFAM" id="SSF52091">
    <property type="entry name" value="SpoIIaa-like"/>
    <property type="match status" value="1"/>
</dbReference>
<organism evidence="1 2">
    <name type="scientific">Aerosticca soli</name>
    <dbReference type="NCBI Taxonomy" id="2010829"/>
    <lineage>
        <taxon>Bacteria</taxon>
        <taxon>Pseudomonadati</taxon>
        <taxon>Pseudomonadota</taxon>
        <taxon>Gammaproteobacteria</taxon>
        <taxon>Lysobacterales</taxon>
        <taxon>Rhodanobacteraceae</taxon>
        <taxon>Aerosticca</taxon>
    </lineage>
</organism>
<dbReference type="InterPro" id="IPR021866">
    <property type="entry name" value="SpoIIAA-like"/>
</dbReference>
<accession>A0A2Z6E5K0</accession>
<evidence type="ECO:0008006" key="3">
    <source>
        <dbReference type="Google" id="ProtNLM"/>
    </source>
</evidence>
<dbReference type="InterPro" id="IPR038396">
    <property type="entry name" value="SpoIIAA-like_sf"/>
</dbReference>
<reference evidence="2" key="1">
    <citation type="submission" date="2018-04" db="EMBL/GenBank/DDBJ databases">
        <authorList>
            <person name="Watanabe M."/>
            <person name="Kojima H."/>
        </authorList>
    </citation>
    <scope>NUCLEOTIDE SEQUENCE [LARGE SCALE GENOMIC DNA]</scope>
    <source>
        <strain evidence="2">Dysh456</strain>
    </source>
</reference>
<dbReference type="OrthoDB" id="555504at2"/>
<keyword evidence="2" id="KW-1185">Reference proteome</keyword>
<proteinExistence type="predicted"/>
<protein>
    <recommendedName>
        <fullName evidence="3">Amidases related to nicotinamidase</fullName>
    </recommendedName>
</protein>
<name>A0A2Z6E5K0_9GAMM</name>
<dbReference type="RefSeq" id="WP_126537611.1">
    <property type="nucleotide sequence ID" value="NZ_AP018560.1"/>
</dbReference>
<dbReference type="Proteomes" id="UP000270530">
    <property type="component" value="Chromosome"/>
</dbReference>
<dbReference type="KEGG" id="rbd:ALSL_1337"/>
<dbReference type="AlphaFoldDB" id="A0A2Z6E5K0"/>
<sequence length="122" mass="13622">MIEQMSDLPAGALGFRAHGQVTADDFKNVIMPDIEAAFALYPKLRVLFELGPDFTGFDPGAVWDEINLRVRHISGLERLAVVTDIGWLRPVARLIDLALPGEVRVFPHAELDQARRWVCEGL</sequence>
<dbReference type="Gene3D" id="3.40.50.10600">
    <property type="entry name" value="SpoIIaa-like domains"/>
    <property type="match status" value="1"/>
</dbReference>
<dbReference type="Pfam" id="PF11964">
    <property type="entry name" value="SpoIIAA-like"/>
    <property type="match status" value="1"/>
</dbReference>
<dbReference type="InterPro" id="IPR036513">
    <property type="entry name" value="STAS_dom_sf"/>
</dbReference>
<reference evidence="2" key="2">
    <citation type="submission" date="2018-06" db="EMBL/GenBank/DDBJ databases">
        <title>Genome sequence of Rhodanobacteraceae bacterium strain Dysh456.</title>
        <authorList>
            <person name="Fukui M."/>
        </authorList>
    </citation>
    <scope>NUCLEOTIDE SEQUENCE [LARGE SCALE GENOMIC DNA]</scope>
    <source>
        <strain evidence="2">Dysh456</strain>
    </source>
</reference>
<dbReference type="EMBL" id="AP018560">
    <property type="protein sequence ID" value="BBD79994.1"/>
    <property type="molecule type" value="Genomic_DNA"/>
</dbReference>
<evidence type="ECO:0000313" key="1">
    <source>
        <dbReference type="EMBL" id="BBD79994.1"/>
    </source>
</evidence>